<dbReference type="Pfam" id="PF13560">
    <property type="entry name" value="HTH_31"/>
    <property type="match status" value="1"/>
</dbReference>
<dbReference type="RefSeq" id="WP_090880887.1">
    <property type="nucleotide sequence ID" value="NZ_FMXQ01000013.1"/>
</dbReference>
<sequence>MAFGPWIRSRREEAGISLKEFSRSIDISPAYWSRIERGLELAPKNSLIIAACERLGLATDRAFIEAARLPPDMQGDLELAISVYREFKSRRRT</sequence>
<dbReference type="Proteomes" id="UP000199071">
    <property type="component" value="Unassembled WGS sequence"/>
</dbReference>
<dbReference type="SUPFAM" id="SSF47413">
    <property type="entry name" value="lambda repressor-like DNA-binding domains"/>
    <property type="match status" value="1"/>
</dbReference>
<dbReference type="InterPro" id="IPR001387">
    <property type="entry name" value="Cro/C1-type_HTH"/>
</dbReference>
<evidence type="ECO:0000313" key="2">
    <source>
        <dbReference type="EMBL" id="SDB57759.1"/>
    </source>
</evidence>
<dbReference type="STRING" id="665467.SAMN02982931_04611"/>
<organism evidence="2 3">
    <name type="scientific">Bauldia litoralis</name>
    <dbReference type="NCBI Taxonomy" id="665467"/>
    <lineage>
        <taxon>Bacteria</taxon>
        <taxon>Pseudomonadati</taxon>
        <taxon>Pseudomonadota</taxon>
        <taxon>Alphaproteobacteria</taxon>
        <taxon>Hyphomicrobiales</taxon>
        <taxon>Kaistiaceae</taxon>
        <taxon>Bauldia</taxon>
    </lineage>
</organism>
<dbReference type="CDD" id="cd00093">
    <property type="entry name" value="HTH_XRE"/>
    <property type="match status" value="1"/>
</dbReference>
<gene>
    <name evidence="2" type="ORF">SAMN02982931_04611</name>
</gene>
<dbReference type="SMART" id="SM00530">
    <property type="entry name" value="HTH_XRE"/>
    <property type="match status" value="1"/>
</dbReference>
<reference evidence="2 3" key="1">
    <citation type="submission" date="2016-10" db="EMBL/GenBank/DDBJ databases">
        <authorList>
            <person name="de Groot N.N."/>
        </authorList>
    </citation>
    <scope>NUCLEOTIDE SEQUENCE [LARGE SCALE GENOMIC DNA]</scope>
    <source>
        <strain evidence="2 3">ATCC 35022</strain>
    </source>
</reference>
<keyword evidence="3" id="KW-1185">Reference proteome</keyword>
<dbReference type="GO" id="GO:0003677">
    <property type="term" value="F:DNA binding"/>
    <property type="evidence" value="ECO:0007669"/>
    <property type="project" value="InterPro"/>
</dbReference>
<dbReference type="PROSITE" id="PS50943">
    <property type="entry name" value="HTH_CROC1"/>
    <property type="match status" value="1"/>
</dbReference>
<evidence type="ECO:0000259" key="1">
    <source>
        <dbReference type="PROSITE" id="PS50943"/>
    </source>
</evidence>
<dbReference type="EMBL" id="FMXQ01000013">
    <property type="protein sequence ID" value="SDB57759.1"/>
    <property type="molecule type" value="Genomic_DNA"/>
</dbReference>
<proteinExistence type="predicted"/>
<feature type="domain" description="HTH cro/C1-type" evidence="1">
    <location>
        <begin position="7"/>
        <end position="62"/>
    </location>
</feature>
<protein>
    <submittedName>
        <fullName evidence="2">Helix-turn-helix domain-containing protein</fullName>
    </submittedName>
</protein>
<dbReference type="AlphaFoldDB" id="A0A1G6EK08"/>
<dbReference type="Gene3D" id="1.10.260.40">
    <property type="entry name" value="lambda repressor-like DNA-binding domains"/>
    <property type="match status" value="1"/>
</dbReference>
<accession>A0A1G6EK08</accession>
<dbReference type="InterPro" id="IPR010982">
    <property type="entry name" value="Lambda_DNA-bd_dom_sf"/>
</dbReference>
<evidence type="ECO:0000313" key="3">
    <source>
        <dbReference type="Proteomes" id="UP000199071"/>
    </source>
</evidence>
<dbReference type="OrthoDB" id="9809730at2"/>
<name>A0A1G6EK08_9HYPH</name>